<comment type="cofactor">
    <cofactor evidence="1">
        <name>a divalent metal cation</name>
        <dbReference type="ChEBI" id="CHEBI:60240"/>
    </cofactor>
</comment>
<comment type="catalytic activity">
    <reaction evidence="6">
        <text>D-glyceraldehyde + pyruvate = 2-dehydro-3-deoxy-L-galactonate</text>
        <dbReference type="Rhea" id="RHEA:80055"/>
        <dbReference type="ChEBI" id="CHEBI:15361"/>
        <dbReference type="ChEBI" id="CHEBI:17378"/>
        <dbReference type="ChEBI" id="CHEBI:75545"/>
    </reaction>
</comment>
<dbReference type="InterPro" id="IPR005000">
    <property type="entry name" value="Aldolase/citrate-lyase_domain"/>
</dbReference>
<comment type="similarity">
    <text evidence="2">Belongs to the HpcH/HpaI aldolase family.</text>
</comment>
<dbReference type="InterPro" id="IPR040442">
    <property type="entry name" value="Pyrv_kinase-like_dom_sf"/>
</dbReference>
<dbReference type="SUPFAM" id="SSF51621">
    <property type="entry name" value="Phosphoenolpyruvate/pyruvate domain"/>
    <property type="match status" value="1"/>
</dbReference>
<dbReference type="STRING" id="990712.SAMN05216257_105253"/>
<name>A0A1G9FLM5_9RHOB</name>
<accession>A0A1G9FLM5</accession>
<dbReference type="PANTHER" id="PTHR30502">
    <property type="entry name" value="2-KETO-3-DEOXY-L-RHAMNONATE ALDOLASE"/>
    <property type="match status" value="1"/>
</dbReference>
<evidence type="ECO:0000256" key="4">
    <source>
        <dbReference type="ARBA" id="ARBA00023239"/>
    </source>
</evidence>
<dbReference type="InterPro" id="IPR015813">
    <property type="entry name" value="Pyrv/PenolPyrv_kinase-like_dom"/>
</dbReference>
<keyword evidence="3" id="KW-0479">Metal-binding</keyword>
<dbReference type="EMBL" id="FNFV01000005">
    <property type="protein sequence ID" value="SDK89269.1"/>
    <property type="molecule type" value="Genomic_DNA"/>
</dbReference>
<gene>
    <name evidence="9" type="ORF">SAMN05216257_105253</name>
</gene>
<protein>
    <recommendedName>
        <fullName evidence="7">Hydroxypyruvate/pyruvate aldolase</fullName>
    </recommendedName>
</protein>
<evidence type="ECO:0000256" key="5">
    <source>
        <dbReference type="ARBA" id="ARBA00023317"/>
    </source>
</evidence>
<dbReference type="GO" id="GO:0046872">
    <property type="term" value="F:metal ion binding"/>
    <property type="evidence" value="ECO:0007669"/>
    <property type="project" value="UniProtKB-KW"/>
</dbReference>
<organism evidence="9 10">
    <name type="scientific">Meinhardsimonia xiamenensis</name>
    <dbReference type="NCBI Taxonomy" id="990712"/>
    <lineage>
        <taxon>Bacteria</taxon>
        <taxon>Pseudomonadati</taxon>
        <taxon>Pseudomonadota</taxon>
        <taxon>Alphaproteobacteria</taxon>
        <taxon>Rhodobacterales</taxon>
        <taxon>Paracoccaceae</taxon>
        <taxon>Meinhardsimonia</taxon>
    </lineage>
</organism>
<dbReference type="FunFam" id="3.20.20.60:FF:000004">
    <property type="entry name" value="5-keto-4-deoxy-D-glucarate aldolase"/>
    <property type="match status" value="1"/>
</dbReference>
<feature type="domain" description="HpcH/HpaI aldolase/citrate lyase" evidence="8">
    <location>
        <begin position="19"/>
        <end position="243"/>
    </location>
</feature>
<evidence type="ECO:0000313" key="10">
    <source>
        <dbReference type="Proteomes" id="UP000199328"/>
    </source>
</evidence>
<dbReference type="PANTHER" id="PTHR30502:SF0">
    <property type="entry name" value="PHOSPHOENOLPYRUVATE CARBOXYLASE FAMILY PROTEIN"/>
    <property type="match status" value="1"/>
</dbReference>
<keyword evidence="4" id="KW-0456">Lyase</keyword>
<dbReference type="Pfam" id="PF03328">
    <property type="entry name" value="HpcH_HpaI"/>
    <property type="match status" value="1"/>
</dbReference>
<evidence type="ECO:0000256" key="1">
    <source>
        <dbReference type="ARBA" id="ARBA00001968"/>
    </source>
</evidence>
<dbReference type="GO" id="GO:0005737">
    <property type="term" value="C:cytoplasm"/>
    <property type="evidence" value="ECO:0007669"/>
    <property type="project" value="TreeGrafter"/>
</dbReference>
<evidence type="ECO:0000256" key="3">
    <source>
        <dbReference type="ARBA" id="ARBA00022723"/>
    </source>
</evidence>
<proteinExistence type="inferred from homology"/>
<evidence type="ECO:0000256" key="6">
    <source>
        <dbReference type="ARBA" id="ARBA00045074"/>
    </source>
</evidence>
<dbReference type="InterPro" id="IPR050251">
    <property type="entry name" value="HpcH-HpaI_aldolase"/>
</dbReference>
<keyword evidence="5" id="KW-0670">Pyruvate</keyword>
<dbReference type="Proteomes" id="UP000199328">
    <property type="component" value="Unassembled WGS sequence"/>
</dbReference>
<reference evidence="10" key="1">
    <citation type="submission" date="2016-10" db="EMBL/GenBank/DDBJ databases">
        <authorList>
            <person name="Varghese N."/>
            <person name="Submissions S."/>
        </authorList>
    </citation>
    <scope>NUCLEOTIDE SEQUENCE [LARGE SCALE GENOMIC DNA]</scope>
    <source>
        <strain evidence="10">CGMCC 1.10789</strain>
    </source>
</reference>
<dbReference type="AlphaFoldDB" id="A0A1G9FLM5"/>
<keyword evidence="10" id="KW-1185">Reference proteome</keyword>
<dbReference type="RefSeq" id="WP_092500828.1">
    <property type="nucleotide sequence ID" value="NZ_FNFV01000005.1"/>
</dbReference>
<dbReference type="OrthoDB" id="9802624at2"/>
<evidence type="ECO:0000256" key="2">
    <source>
        <dbReference type="ARBA" id="ARBA00005568"/>
    </source>
</evidence>
<evidence type="ECO:0000313" key="9">
    <source>
        <dbReference type="EMBL" id="SDK89269.1"/>
    </source>
</evidence>
<sequence>MPAPLNPLKERLAAGETTFGCWLALSSLAAAEIAAGAGFDWCVIDAEHGPNGLAEVLAHLRAMHGRPAEPVVRVPAGEEWLLKQVLDAGARSLVVPMVHDAAEAAAIARAVRYPPEGTRGIGAPIVRASGYDAIPDYLATANGCILLVVQIESREAVANVDAIAATPGVDALFVGPADLAADMGHPGNPAAAEVQGAIDHVIARAAAHGKASGMLAFDLEAAARHARMGVGMVAVTSDVTALAQSLRATARAARERFAK</sequence>
<evidence type="ECO:0000259" key="8">
    <source>
        <dbReference type="Pfam" id="PF03328"/>
    </source>
</evidence>
<evidence type="ECO:0000256" key="7">
    <source>
        <dbReference type="ARBA" id="ARBA00068169"/>
    </source>
</evidence>
<dbReference type="Gene3D" id="3.20.20.60">
    <property type="entry name" value="Phosphoenolpyruvate-binding domains"/>
    <property type="match status" value="1"/>
</dbReference>
<dbReference type="GO" id="GO:0016832">
    <property type="term" value="F:aldehyde-lyase activity"/>
    <property type="evidence" value="ECO:0007669"/>
    <property type="project" value="TreeGrafter"/>
</dbReference>